<accession>A0A9P1M4U3</accession>
<dbReference type="OrthoDB" id="417756at2759"/>
<reference evidence="4" key="1">
    <citation type="submission" date="2022-10" db="EMBL/GenBank/DDBJ databases">
        <authorList>
            <person name="Chen Y."/>
            <person name="Dougan E. K."/>
            <person name="Chan C."/>
            <person name="Rhodes N."/>
            <person name="Thang M."/>
        </authorList>
    </citation>
    <scope>NUCLEOTIDE SEQUENCE</scope>
</reference>
<dbReference type="Pfam" id="PF05548">
    <property type="entry name" value="Peptidase_M11"/>
    <property type="match status" value="1"/>
</dbReference>
<dbReference type="EMBL" id="CAMXCT010006747">
    <property type="protein sequence ID" value="CAI4019404.1"/>
    <property type="molecule type" value="Genomic_DNA"/>
</dbReference>
<feature type="chain" id="PRO_5043273199" evidence="2">
    <location>
        <begin position="21"/>
        <end position="922"/>
    </location>
</feature>
<evidence type="ECO:0000259" key="3">
    <source>
        <dbReference type="Pfam" id="PF05548"/>
    </source>
</evidence>
<evidence type="ECO:0000313" key="5">
    <source>
        <dbReference type="EMBL" id="CAL1172779.1"/>
    </source>
</evidence>
<reference evidence="5" key="2">
    <citation type="submission" date="2024-04" db="EMBL/GenBank/DDBJ databases">
        <authorList>
            <person name="Chen Y."/>
            <person name="Shah S."/>
            <person name="Dougan E. K."/>
            <person name="Thang M."/>
            <person name="Chan C."/>
        </authorList>
    </citation>
    <scope>NUCLEOTIDE SEQUENCE [LARGE SCALE GENOMIC DNA]</scope>
</reference>
<organism evidence="4">
    <name type="scientific">Cladocopium goreaui</name>
    <dbReference type="NCBI Taxonomy" id="2562237"/>
    <lineage>
        <taxon>Eukaryota</taxon>
        <taxon>Sar</taxon>
        <taxon>Alveolata</taxon>
        <taxon>Dinophyceae</taxon>
        <taxon>Suessiales</taxon>
        <taxon>Symbiodiniaceae</taxon>
        <taxon>Cladocopium</taxon>
    </lineage>
</organism>
<evidence type="ECO:0000313" key="6">
    <source>
        <dbReference type="EMBL" id="CAL4806716.1"/>
    </source>
</evidence>
<comment type="caution">
    <text evidence="4">The sequence shown here is derived from an EMBL/GenBank/DDBJ whole genome shotgun (WGS) entry which is preliminary data.</text>
</comment>
<sequence>MAALHLYLWILAAFFQSPEGKLNRMTWRAPPDDPHVRRLQQSGTQTDYHVTVRVVKQDAFGPEPARVDVAFVPPGHAESELMTVSFPGTNGNAGTKMPMGLQHGAYVNITGYRETDSTHAEELKAGMKDQALATGLASAKKDQRGVFVAQMLEYERDAGELGGRRLTGNAASQNTAVVVLYEPCGNSLQEDITKDRLESAFFSSGAGSFQQVIGVCSRGTVSFTGSVVGPITGCPDSNDAWATYQAIQSQLRGTDEWDQNYFKVMILPSSWLSAIGLGTVGGSLSWYRDTYVKHPAMFLHEIGHNWKLHHAGGAFVSQEYSDTSSAMGYCCSTRCYNFLHSWQLGFAHFAEDELSLTDVATKSSSTALTLKALGTDTESGVKIHIDSSSSGRRLSVPAFLVLSWRAKRGTDEYLQGTSYGDKVQVHHWDGDSRTDASITHLLHNVDKGSTILIKDTDRSGERILTDLKMTVKGVKSQTTDTVDILLCKRLSTESSSTAEADLTPCTEVIVETTATTSTKTTTTADSTTADSTTRGISFTATTSTPGTGTTTTLENPGGPWSAYFSDETGSKGVAPGTGLVGLGCSGEFCGSIRLSHRADVQLSSQSVTIHQLDADVGDLMCQSGQVATQVTCIGSSCSSIRLHCATPLAGRVSLDLLERLWFPSELHGTEDSYCHGDDVVVGVYCGGANCMTKKLVCATYIADDECVPSCDILGLECGDDGCGGSCGTCSSEDSSLTPMCRGDVGRCVYFVAADWVNEDKSMTATNLVSTGMGCSDDYCGNVRLIQMNVFVDAATAEKSDWISDNTGHRWFWNSGTAASDQAADCPDGMAVSYLKCDGRHCDNLRLHCGKPLQWQVEMTEDPVVTDWFSEEQGRMDCPDGKVVTGVECQDSKKWCFTNCRSYCDNKRLRCRSIKPEMAGAAS</sequence>
<dbReference type="EMBL" id="CAMXCT020006747">
    <property type="protein sequence ID" value="CAL1172779.1"/>
    <property type="molecule type" value="Genomic_DNA"/>
</dbReference>
<feature type="signal peptide" evidence="2">
    <location>
        <begin position="1"/>
        <end position="20"/>
    </location>
</feature>
<dbReference type="InterPro" id="IPR008752">
    <property type="entry name" value="Peptidase_M11"/>
</dbReference>
<feature type="region of interest" description="Disordered" evidence="1">
    <location>
        <begin position="536"/>
        <end position="558"/>
    </location>
</feature>
<dbReference type="Proteomes" id="UP001152797">
    <property type="component" value="Unassembled WGS sequence"/>
</dbReference>
<keyword evidence="2" id="KW-0732">Signal</keyword>
<dbReference type="AlphaFoldDB" id="A0A9P1M4U3"/>
<dbReference type="EMBL" id="CAMXCT030006747">
    <property type="protein sequence ID" value="CAL4806716.1"/>
    <property type="molecule type" value="Genomic_DNA"/>
</dbReference>
<evidence type="ECO:0000313" key="7">
    <source>
        <dbReference type="Proteomes" id="UP001152797"/>
    </source>
</evidence>
<gene>
    <name evidence="4" type="ORF">C1SCF055_LOCUS43906</name>
</gene>
<keyword evidence="7" id="KW-1185">Reference proteome</keyword>
<name>A0A9P1M4U3_9DINO</name>
<evidence type="ECO:0000313" key="4">
    <source>
        <dbReference type="EMBL" id="CAI4019404.1"/>
    </source>
</evidence>
<protein>
    <submittedName>
        <fullName evidence="6">Peptidase M11 gametolysin domain-containing protein</fullName>
    </submittedName>
</protein>
<feature type="domain" description="Peptidase M11 gametolysin" evidence="3">
    <location>
        <begin position="192"/>
        <end position="431"/>
    </location>
</feature>
<evidence type="ECO:0000256" key="2">
    <source>
        <dbReference type="SAM" id="SignalP"/>
    </source>
</evidence>
<proteinExistence type="predicted"/>
<evidence type="ECO:0000256" key="1">
    <source>
        <dbReference type="SAM" id="MobiDB-lite"/>
    </source>
</evidence>